<evidence type="ECO:0000256" key="11">
    <source>
        <dbReference type="PROSITE-ProRule" id="PRU00175"/>
    </source>
</evidence>
<evidence type="ECO:0000313" key="15">
    <source>
        <dbReference type="Proteomes" id="UP000014680"/>
    </source>
</evidence>
<evidence type="ECO:0000256" key="7">
    <source>
        <dbReference type="ARBA" id="ARBA00022771"/>
    </source>
</evidence>
<dbReference type="SMART" id="SM00184">
    <property type="entry name" value="RING"/>
    <property type="match status" value="1"/>
</dbReference>
<organism evidence="14 15">
    <name type="scientific">Entamoeba invadens IP1</name>
    <dbReference type="NCBI Taxonomy" id="370355"/>
    <lineage>
        <taxon>Eukaryota</taxon>
        <taxon>Amoebozoa</taxon>
        <taxon>Evosea</taxon>
        <taxon>Archamoebae</taxon>
        <taxon>Mastigamoebida</taxon>
        <taxon>Entamoebidae</taxon>
        <taxon>Entamoeba</taxon>
    </lineage>
</organism>
<evidence type="ECO:0000256" key="9">
    <source>
        <dbReference type="ARBA" id="ARBA00022833"/>
    </source>
</evidence>
<evidence type="ECO:0000256" key="3">
    <source>
        <dbReference type="ARBA" id="ARBA00004906"/>
    </source>
</evidence>
<dbReference type="Proteomes" id="UP000014680">
    <property type="component" value="Unassembled WGS sequence"/>
</dbReference>
<dbReference type="Gene3D" id="3.30.40.10">
    <property type="entry name" value="Zinc/RING finger domain, C3HC4 (zinc finger)"/>
    <property type="match status" value="1"/>
</dbReference>
<proteinExistence type="predicted"/>
<dbReference type="GO" id="GO:0008270">
    <property type="term" value="F:zinc ion binding"/>
    <property type="evidence" value="ECO:0007669"/>
    <property type="project" value="UniProtKB-KW"/>
</dbReference>
<keyword evidence="8" id="KW-0833">Ubl conjugation pathway</keyword>
<dbReference type="AlphaFoldDB" id="A0A0A1U8L9"/>
<evidence type="ECO:0000256" key="4">
    <source>
        <dbReference type="ARBA" id="ARBA00012483"/>
    </source>
</evidence>
<keyword evidence="12" id="KW-1133">Transmembrane helix</keyword>
<evidence type="ECO:0000256" key="6">
    <source>
        <dbReference type="ARBA" id="ARBA00022723"/>
    </source>
</evidence>
<dbReference type="UniPathway" id="UPA00143"/>
<keyword evidence="9" id="KW-0862">Zinc</keyword>
<keyword evidence="7 11" id="KW-0863">Zinc-finger</keyword>
<evidence type="ECO:0000256" key="10">
    <source>
        <dbReference type="ARBA" id="ARBA00023136"/>
    </source>
</evidence>
<keyword evidence="15" id="KW-1185">Reference proteome</keyword>
<evidence type="ECO:0000256" key="8">
    <source>
        <dbReference type="ARBA" id="ARBA00022786"/>
    </source>
</evidence>
<dbReference type="GeneID" id="14890184"/>
<dbReference type="GO" id="GO:0061630">
    <property type="term" value="F:ubiquitin protein ligase activity"/>
    <property type="evidence" value="ECO:0007669"/>
    <property type="project" value="UniProtKB-EC"/>
</dbReference>
<dbReference type="EMBL" id="KB206474">
    <property type="protein sequence ID" value="ELP91275.1"/>
    <property type="molecule type" value="Genomic_DNA"/>
</dbReference>
<keyword evidence="12" id="KW-0812">Transmembrane</keyword>
<dbReference type="RefSeq" id="XP_004258046.1">
    <property type="nucleotide sequence ID" value="XM_004257998.1"/>
</dbReference>
<feature type="transmembrane region" description="Helical" evidence="12">
    <location>
        <begin position="119"/>
        <end position="137"/>
    </location>
</feature>
<evidence type="ECO:0000256" key="2">
    <source>
        <dbReference type="ARBA" id="ARBA00004308"/>
    </source>
</evidence>
<dbReference type="InterPro" id="IPR017907">
    <property type="entry name" value="Znf_RING_CS"/>
</dbReference>
<dbReference type="KEGG" id="eiv:EIN_152720"/>
<dbReference type="PROSITE" id="PS50089">
    <property type="entry name" value="ZF_RING_2"/>
    <property type="match status" value="1"/>
</dbReference>
<dbReference type="VEuPathDB" id="AmoebaDB:EIN_152720"/>
<keyword evidence="6" id="KW-0479">Metal-binding</keyword>
<dbReference type="Pfam" id="PF13920">
    <property type="entry name" value="zf-C3HC4_3"/>
    <property type="match status" value="1"/>
</dbReference>
<accession>A0A0A1U8L9</accession>
<comment type="pathway">
    <text evidence="3">Protein modification; protein ubiquitination.</text>
</comment>
<reference evidence="14 15" key="1">
    <citation type="submission" date="2012-10" db="EMBL/GenBank/DDBJ databases">
        <authorList>
            <person name="Zafar N."/>
            <person name="Inman J."/>
            <person name="Hall N."/>
            <person name="Lorenzi H."/>
            <person name="Caler E."/>
        </authorList>
    </citation>
    <scope>NUCLEOTIDE SEQUENCE [LARGE SCALE GENOMIC DNA]</scope>
    <source>
        <strain evidence="14 15">IP1</strain>
    </source>
</reference>
<protein>
    <recommendedName>
        <fullName evidence="4">RING-type E3 ubiquitin transferase</fullName>
        <ecNumber evidence="4">2.3.2.27</ecNumber>
    </recommendedName>
</protein>
<evidence type="ECO:0000256" key="1">
    <source>
        <dbReference type="ARBA" id="ARBA00000900"/>
    </source>
</evidence>
<dbReference type="GO" id="GO:0005783">
    <property type="term" value="C:endoplasmic reticulum"/>
    <property type="evidence" value="ECO:0007669"/>
    <property type="project" value="InterPro"/>
</dbReference>
<evidence type="ECO:0000259" key="13">
    <source>
        <dbReference type="PROSITE" id="PS50089"/>
    </source>
</evidence>
<comment type="catalytic activity">
    <reaction evidence="1">
        <text>S-ubiquitinyl-[E2 ubiquitin-conjugating enzyme]-L-cysteine + [acceptor protein]-L-lysine = [E2 ubiquitin-conjugating enzyme]-L-cysteine + N(6)-ubiquitinyl-[acceptor protein]-L-lysine.</text>
        <dbReference type="EC" id="2.3.2.27"/>
    </reaction>
</comment>
<feature type="domain" description="RING-type" evidence="13">
    <location>
        <begin position="17"/>
        <end position="53"/>
    </location>
</feature>
<dbReference type="GO" id="GO:0006511">
    <property type="term" value="P:ubiquitin-dependent protein catabolic process"/>
    <property type="evidence" value="ECO:0007669"/>
    <property type="project" value="InterPro"/>
</dbReference>
<name>A0A0A1U8L9_ENTIV</name>
<dbReference type="EC" id="2.3.2.27" evidence="4"/>
<gene>
    <name evidence="14" type="ORF">EIN_152720</name>
</gene>
<keyword evidence="10 12" id="KW-0472">Membrane</keyword>
<comment type="subcellular location">
    <subcellularLocation>
        <location evidence="2">Endomembrane system</location>
    </subcellularLocation>
</comment>
<dbReference type="OrthoDB" id="29886at2759"/>
<dbReference type="InterPro" id="IPR001841">
    <property type="entry name" value="Znf_RING"/>
</dbReference>
<dbReference type="PROSITE" id="PS00518">
    <property type="entry name" value="ZF_RING_1"/>
    <property type="match status" value="1"/>
</dbReference>
<evidence type="ECO:0000256" key="5">
    <source>
        <dbReference type="ARBA" id="ARBA00022679"/>
    </source>
</evidence>
<dbReference type="OMA" id="QHYEASN"/>
<dbReference type="PANTHER" id="PTHR12313">
    <property type="entry name" value="E3 UBIQUITIN-PROTEIN LIGASE RNF5-RELATED"/>
    <property type="match status" value="1"/>
</dbReference>
<sequence length="138" mass="15772">MRTCKFNSKSGMEDLQCLLCHKNSVRPVVTKCGHMFCWECVSPLLPCPCPFCKSPLTLHSLTYIYDGTQVKPNEVTQEVIPPDSSNSPTQEIVNTFRNFDFGRTRVGPNQNSLYELPKWFAVVVISFVVLFLVIMWLH</sequence>
<dbReference type="GO" id="GO:0016567">
    <property type="term" value="P:protein ubiquitination"/>
    <property type="evidence" value="ECO:0007669"/>
    <property type="project" value="UniProtKB-UniPathway"/>
</dbReference>
<dbReference type="InterPro" id="IPR013083">
    <property type="entry name" value="Znf_RING/FYVE/PHD"/>
</dbReference>
<dbReference type="SUPFAM" id="SSF57850">
    <property type="entry name" value="RING/U-box"/>
    <property type="match status" value="1"/>
</dbReference>
<keyword evidence="5" id="KW-0808">Transferase</keyword>
<dbReference type="InterPro" id="IPR045103">
    <property type="entry name" value="RNF5/RNF185-like"/>
</dbReference>
<evidence type="ECO:0000313" key="14">
    <source>
        <dbReference type="EMBL" id="ELP91275.1"/>
    </source>
</evidence>
<evidence type="ECO:0000256" key="12">
    <source>
        <dbReference type="SAM" id="Phobius"/>
    </source>
</evidence>